<evidence type="ECO:0000256" key="2">
    <source>
        <dbReference type="ARBA" id="ARBA00022528"/>
    </source>
</evidence>
<protein>
    <recommendedName>
        <fullName evidence="10">16 kDa subunit of oxygen evolving system of photosystem II</fullName>
    </recommendedName>
    <alternativeName>
        <fullName evidence="11">OEC 16 kDa subunit</fullName>
    </alternativeName>
</protein>
<dbReference type="GO" id="GO:0009535">
    <property type="term" value="C:chloroplast thylakoid membrane"/>
    <property type="evidence" value="ECO:0007669"/>
    <property type="project" value="UniProtKB-SubCell"/>
</dbReference>
<reference evidence="13" key="1">
    <citation type="submission" date="2022-07" db="EMBL/GenBank/DDBJ databases">
        <authorList>
            <person name="Macas J."/>
            <person name="Novak P."/>
            <person name="Neumann P."/>
        </authorList>
    </citation>
    <scope>NUCLEOTIDE SEQUENCE</scope>
</reference>
<accession>A0AAV0CSF7</accession>
<keyword evidence="3" id="KW-0602">Photosynthesis</keyword>
<dbReference type="InterPro" id="IPR023222">
    <property type="entry name" value="PsbQ-like_dom_sf"/>
</dbReference>
<keyword evidence="2" id="KW-0150">Chloroplast</keyword>
<evidence type="ECO:0000256" key="7">
    <source>
        <dbReference type="ARBA" id="ARBA00023136"/>
    </source>
</evidence>
<gene>
    <name evidence="13" type="ORF">CEPIT_LOCUS7714</name>
</gene>
<dbReference type="PANTHER" id="PTHR33399">
    <property type="entry name" value="OXYGEN-EVOLVING ENHANCER PROTEIN 3-1, CHLOROPLASTIC"/>
    <property type="match status" value="1"/>
</dbReference>
<comment type="caution">
    <text evidence="13">The sequence shown here is derived from an EMBL/GenBank/DDBJ whole genome shotgun (WGS) entry which is preliminary data.</text>
</comment>
<feature type="compositionally biased region" description="Polar residues" evidence="12">
    <location>
        <begin position="1"/>
        <end position="10"/>
    </location>
</feature>
<keyword evidence="8" id="KW-0604">Photosystem II</keyword>
<keyword evidence="14" id="KW-1185">Reference proteome</keyword>
<comment type="similarity">
    <text evidence="9">Belongs to the PsbQ family.</text>
</comment>
<evidence type="ECO:0000256" key="12">
    <source>
        <dbReference type="SAM" id="MobiDB-lite"/>
    </source>
</evidence>
<dbReference type="Proteomes" id="UP001152523">
    <property type="component" value="Unassembled WGS sequence"/>
</dbReference>
<evidence type="ECO:0000256" key="11">
    <source>
        <dbReference type="ARBA" id="ARBA00081835"/>
    </source>
</evidence>
<keyword evidence="4" id="KW-0934">Plastid</keyword>
<dbReference type="AlphaFoldDB" id="A0AAV0CSF7"/>
<evidence type="ECO:0000256" key="5">
    <source>
        <dbReference type="ARBA" id="ARBA00022946"/>
    </source>
</evidence>
<evidence type="ECO:0000256" key="10">
    <source>
        <dbReference type="ARBA" id="ARBA00080910"/>
    </source>
</evidence>
<dbReference type="GO" id="GO:0009654">
    <property type="term" value="C:photosystem II oxygen evolving complex"/>
    <property type="evidence" value="ECO:0007669"/>
    <property type="project" value="InterPro"/>
</dbReference>
<keyword evidence="5" id="KW-0809">Transit peptide</keyword>
<dbReference type="FunFam" id="1.20.120.290:FF:000001">
    <property type="entry name" value="Oxygen-evolving enhancer protein 3"/>
    <property type="match status" value="1"/>
</dbReference>
<evidence type="ECO:0000256" key="1">
    <source>
        <dbReference type="ARBA" id="ARBA00004334"/>
    </source>
</evidence>
<comment type="subcellular location">
    <subcellularLocation>
        <location evidence="1">Plastid</location>
        <location evidence="1">Chloroplast thylakoid membrane</location>
    </subcellularLocation>
</comment>
<feature type="compositionally biased region" description="Low complexity" evidence="12">
    <location>
        <begin position="26"/>
        <end position="37"/>
    </location>
</feature>
<proteinExistence type="inferred from homology"/>
<evidence type="ECO:0000256" key="3">
    <source>
        <dbReference type="ARBA" id="ARBA00022531"/>
    </source>
</evidence>
<dbReference type="Gene3D" id="1.20.120.290">
    <property type="entry name" value="Oxygen-evolving enhancer protein 3 (PsbQ), four-helix up-down bundle"/>
    <property type="match status" value="1"/>
</dbReference>
<sequence length="235" mass="25304">MAHAMTSTSGLLGASLAAPDGGSLQRSGGSARWSSGSTFRVGLATRPRLLVVRAQQGSGEEETSRRALLGVAAAGLASGSFLQAGLAETRPIKIGPPPPPSGGLPGTLNSDEARDLKKPLKERFYLQPLPPSEAAARVKESAKDIINVKGLIEKKQWPYVQMDLRSKAEYLRYDLNTVISSKPKEEKKMLKDLTSRLYQTISDLDYAAKTKDGNKAEKYYEETVSALNDVLSKLG</sequence>
<dbReference type="Pfam" id="PF05757">
    <property type="entry name" value="PsbQ"/>
    <property type="match status" value="1"/>
</dbReference>
<feature type="region of interest" description="Disordered" evidence="12">
    <location>
        <begin position="1"/>
        <end position="37"/>
    </location>
</feature>
<dbReference type="GO" id="GO:0019898">
    <property type="term" value="C:extrinsic component of membrane"/>
    <property type="evidence" value="ECO:0007669"/>
    <property type="project" value="InterPro"/>
</dbReference>
<evidence type="ECO:0000256" key="8">
    <source>
        <dbReference type="ARBA" id="ARBA00023276"/>
    </source>
</evidence>
<evidence type="ECO:0000256" key="4">
    <source>
        <dbReference type="ARBA" id="ARBA00022640"/>
    </source>
</evidence>
<dbReference type="InterPro" id="IPR054099">
    <property type="entry name" value="PSII_PsbQ_pln"/>
</dbReference>
<evidence type="ECO:0000256" key="6">
    <source>
        <dbReference type="ARBA" id="ARBA00023078"/>
    </source>
</evidence>
<evidence type="ECO:0000313" key="14">
    <source>
        <dbReference type="Proteomes" id="UP001152523"/>
    </source>
</evidence>
<dbReference type="InterPro" id="IPR008797">
    <property type="entry name" value="PSII_PsbQ"/>
</dbReference>
<dbReference type="EMBL" id="CAMAPF010000036">
    <property type="protein sequence ID" value="CAH9081495.1"/>
    <property type="molecule type" value="Genomic_DNA"/>
</dbReference>
<dbReference type="GO" id="GO:0009767">
    <property type="term" value="P:photosynthetic electron transport chain"/>
    <property type="evidence" value="ECO:0007669"/>
    <property type="project" value="TreeGrafter"/>
</dbReference>
<name>A0AAV0CSF7_9ASTE</name>
<dbReference type="SUPFAM" id="SSF101112">
    <property type="entry name" value="Oxygen-evolving enhancer protein 3"/>
    <property type="match status" value="1"/>
</dbReference>
<keyword evidence="6" id="KW-0793">Thylakoid</keyword>
<keyword evidence="7" id="KW-0472">Membrane</keyword>
<dbReference type="PANTHER" id="PTHR33399:SF3">
    <property type="entry name" value="OXYGEN-EVOLVING ENHANCER PROTEIN 3-1, CHLOROPLASTIC"/>
    <property type="match status" value="1"/>
</dbReference>
<evidence type="ECO:0000256" key="9">
    <source>
        <dbReference type="ARBA" id="ARBA00035649"/>
    </source>
</evidence>
<organism evidence="13 14">
    <name type="scientific">Cuscuta epithymum</name>
    <dbReference type="NCBI Taxonomy" id="186058"/>
    <lineage>
        <taxon>Eukaryota</taxon>
        <taxon>Viridiplantae</taxon>
        <taxon>Streptophyta</taxon>
        <taxon>Embryophyta</taxon>
        <taxon>Tracheophyta</taxon>
        <taxon>Spermatophyta</taxon>
        <taxon>Magnoliopsida</taxon>
        <taxon>eudicotyledons</taxon>
        <taxon>Gunneridae</taxon>
        <taxon>Pentapetalae</taxon>
        <taxon>asterids</taxon>
        <taxon>lamiids</taxon>
        <taxon>Solanales</taxon>
        <taxon>Convolvulaceae</taxon>
        <taxon>Cuscuteae</taxon>
        <taxon>Cuscuta</taxon>
        <taxon>Cuscuta subgen. Cuscuta</taxon>
    </lineage>
</organism>
<evidence type="ECO:0000313" key="13">
    <source>
        <dbReference type="EMBL" id="CAH9081495.1"/>
    </source>
</evidence>
<dbReference type="GO" id="GO:0005509">
    <property type="term" value="F:calcium ion binding"/>
    <property type="evidence" value="ECO:0007669"/>
    <property type="project" value="InterPro"/>
</dbReference>